<evidence type="ECO:0000313" key="1">
    <source>
        <dbReference type="EMBL" id="CDX57450.1"/>
    </source>
</evidence>
<accession>A0A0K2VYS5</accession>
<protein>
    <submittedName>
        <fullName evidence="1">Uncharacterized protein</fullName>
    </submittedName>
</protein>
<name>A0A0K2VYS5_MESPL</name>
<dbReference type="EMBL" id="CCND01000015">
    <property type="protein sequence ID" value="CDX57450.1"/>
    <property type="molecule type" value="Genomic_DNA"/>
</dbReference>
<reference evidence="2" key="1">
    <citation type="submission" date="2014-08" db="EMBL/GenBank/DDBJ databases">
        <authorList>
            <person name="Edwards T."/>
        </authorList>
    </citation>
    <scope>NUCLEOTIDE SEQUENCE [LARGE SCALE GENOMIC DNA]</scope>
</reference>
<proteinExistence type="predicted"/>
<evidence type="ECO:0000313" key="2">
    <source>
        <dbReference type="Proteomes" id="UP000182888"/>
    </source>
</evidence>
<dbReference type="Proteomes" id="UP000182888">
    <property type="component" value="Unassembled WGS sequence"/>
</dbReference>
<sequence>MGISLVKVMEAINRTTPDPNKPGEVAAVENQQRQALAAYDRPRYETEDMQQRAIADFRDEEYRVCLEAFTK</sequence>
<organism evidence="1 2">
    <name type="scientific">Mesorhizobium plurifarium</name>
    <dbReference type="NCBI Taxonomy" id="69974"/>
    <lineage>
        <taxon>Bacteria</taxon>
        <taxon>Pseudomonadati</taxon>
        <taxon>Pseudomonadota</taxon>
        <taxon>Alphaproteobacteria</taxon>
        <taxon>Hyphomicrobiales</taxon>
        <taxon>Phyllobacteriaceae</taxon>
        <taxon>Mesorhizobium</taxon>
    </lineage>
</organism>
<dbReference type="AlphaFoldDB" id="A0A0K2VYS5"/>
<gene>
    <name evidence="1" type="ORF">MPL1032_220007</name>
</gene>